<sequence length="116" mass="13246">MMSSGPLDPTDVTLFSSYPEPIIVPLDFVEKQTKAARDDLGIDESGMYIMSKALEEFMRQIMRESPQNGTFELDYDSLAKYFSNSEFKALEEFFPERVKYGDVMDEMHMNGQSSSS</sequence>
<dbReference type="KEGG" id="crq:GCK72_015218"/>
<gene>
    <name evidence="1" type="ORF">CRE_16262</name>
</gene>
<dbReference type="Proteomes" id="UP000008281">
    <property type="component" value="Unassembled WGS sequence"/>
</dbReference>
<reference evidence="1" key="1">
    <citation type="submission" date="2007-07" db="EMBL/GenBank/DDBJ databases">
        <title>PCAP assembly of the Caenorhabditis remanei genome.</title>
        <authorList>
            <consortium name="The Caenorhabditis remanei Sequencing Consortium"/>
            <person name="Wilson R.K."/>
        </authorList>
    </citation>
    <scope>NUCLEOTIDE SEQUENCE [LARGE SCALE GENOMIC DNA]</scope>
    <source>
        <strain evidence="1">PB4641</strain>
    </source>
</reference>
<protein>
    <submittedName>
        <fullName evidence="1">Uncharacterized protein</fullName>
    </submittedName>
</protein>
<dbReference type="OrthoDB" id="5791056at2759"/>
<evidence type="ECO:0000313" key="2">
    <source>
        <dbReference type="Proteomes" id="UP000008281"/>
    </source>
</evidence>
<proteinExistence type="predicted"/>
<dbReference type="AlphaFoldDB" id="E3N2K7"/>
<name>E3N2K7_CAERE</name>
<accession>E3N2K7</accession>
<dbReference type="eggNOG" id="ENOG502R8YD">
    <property type="taxonomic scope" value="Eukaryota"/>
</dbReference>
<keyword evidence="2" id="KW-1185">Reference proteome</keyword>
<dbReference type="EMBL" id="DS268513">
    <property type="protein sequence ID" value="EFO84174.1"/>
    <property type="molecule type" value="Genomic_DNA"/>
</dbReference>
<evidence type="ECO:0000313" key="1">
    <source>
        <dbReference type="EMBL" id="EFO84174.1"/>
    </source>
</evidence>
<dbReference type="CTD" id="9806979"/>
<dbReference type="HOGENOM" id="CLU_2063604_0_0_1"/>
<dbReference type="FunCoup" id="E3N2K7">
    <property type="interactions" value="1793"/>
</dbReference>
<organism evidence="2">
    <name type="scientific">Caenorhabditis remanei</name>
    <name type="common">Caenorhabditis vulgaris</name>
    <dbReference type="NCBI Taxonomy" id="31234"/>
    <lineage>
        <taxon>Eukaryota</taxon>
        <taxon>Metazoa</taxon>
        <taxon>Ecdysozoa</taxon>
        <taxon>Nematoda</taxon>
        <taxon>Chromadorea</taxon>
        <taxon>Rhabditida</taxon>
        <taxon>Rhabditina</taxon>
        <taxon>Rhabditomorpha</taxon>
        <taxon>Rhabditoidea</taxon>
        <taxon>Rhabditidae</taxon>
        <taxon>Peloderinae</taxon>
        <taxon>Caenorhabditis</taxon>
    </lineage>
</organism>
<dbReference type="GeneID" id="9806979"/>
<dbReference type="RefSeq" id="XP_003097373.2">
    <property type="nucleotide sequence ID" value="XM_003097325.2"/>
</dbReference>